<organism evidence="4 5">
    <name type="scientific">Butyricimonas virosa</name>
    <dbReference type="NCBI Taxonomy" id="544645"/>
    <lineage>
        <taxon>Bacteria</taxon>
        <taxon>Pseudomonadati</taxon>
        <taxon>Bacteroidota</taxon>
        <taxon>Bacteroidia</taxon>
        <taxon>Bacteroidales</taxon>
        <taxon>Odoribacteraceae</taxon>
        <taxon>Butyricimonas</taxon>
    </lineage>
</organism>
<reference evidence="4 5" key="1">
    <citation type="submission" date="2021-02" db="EMBL/GenBank/DDBJ databases">
        <title>FDA dAtabase for Regulatory Grade micrObial Sequences (FDA-ARGOS): Supporting development and validation of Infectious Disease Dx tests.</title>
        <authorList>
            <person name="Carlson P."/>
            <person name="Fischbach M."/>
            <person name="Hastie J."/>
            <person name="Bilen M."/>
            <person name="Cheng A."/>
            <person name="Tallon L."/>
            <person name="Sadzewicz L."/>
            <person name="Zhao X."/>
            <person name="Boylan J."/>
            <person name="Ott S."/>
            <person name="Bowen H."/>
            <person name="Vavikolanu K."/>
            <person name="Mehta A."/>
            <person name="Aluvathingal J."/>
            <person name="Nadendla S."/>
            <person name="Yan Y."/>
            <person name="Sichtig H."/>
        </authorList>
    </citation>
    <scope>NUCLEOTIDE SEQUENCE [LARGE SCALE GENOMIC DNA]</scope>
    <source>
        <strain evidence="4 5">FDAARGOS_1229</strain>
    </source>
</reference>
<dbReference type="PIRSF" id="PIRSF018266">
    <property type="entry name" value="FecR"/>
    <property type="match status" value="1"/>
</dbReference>
<feature type="domain" description="Protein FecR C-terminal" evidence="3">
    <location>
        <begin position="314"/>
        <end position="383"/>
    </location>
</feature>
<dbReference type="Proteomes" id="UP000654720">
    <property type="component" value="Chromosome"/>
</dbReference>
<dbReference type="PANTHER" id="PTHR30273">
    <property type="entry name" value="PERIPLASMIC SIGNAL SENSOR AND SIGMA FACTOR ACTIVATOR FECR-RELATED"/>
    <property type="match status" value="1"/>
</dbReference>
<dbReference type="InterPro" id="IPR006860">
    <property type="entry name" value="FecR"/>
</dbReference>
<evidence type="ECO:0000259" key="2">
    <source>
        <dbReference type="Pfam" id="PF04773"/>
    </source>
</evidence>
<gene>
    <name evidence="4" type="ORF">I6J59_03110</name>
</gene>
<accession>A0ABX7H6Y9</accession>
<dbReference type="InterPro" id="IPR032508">
    <property type="entry name" value="FecR_C"/>
</dbReference>
<dbReference type="Gene3D" id="3.55.50.30">
    <property type="match status" value="1"/>
</dbReference>
<dbReference type="InterPro" id="IPR012373">
    <property type="entry name" value="Ferrdict_sens_TM"/>
</dbReference>
<keyword evidence="1" id="KW-1133">Transmembrane helix</keyword>
<dbReference type="Pfam" id="PF16344">
    <property type="entry name" value="FecR_C"/>
    <property type="match status" value="1"/>
</dbReference>
<protein>
    <submittedName>
        <fullName evidence="4">FecR domain-containing protein</fullName>
    </submittedName>
</protein>
<dbReference type="PANTHER" id="PTHR30273:SF2">
    <property type="entry name" value="PROTEIN FECR"/>
    <property type="match status" value="1"/>
</dbReference>
<feature type="domain" description="FecR protein" evidence="2">
    <location>
        <begin position="174"/>
        <end position="267"/>
    </location>
</feature>
<evidence type="ECO:0000313" key="4">
    <source>
        <dbReference type="EMBL" id="QRO50636.1"/>
    </source>
</evidence>
<evidence type="ECO:0000256" key="1">
    <source>
        <dbReference type="SAM" id="Phobius"/>
    </source>
</evidence>
<feature type="transmembrane region" description="Helical" evidence="1">
    <location>
        <begin position="79"/>
        <end position="101"/>
    </location>
</feature>
<name>A0ABX7H6Y9_9BACT</name>
<sequence length="385" mass="44360">MQIDWSKIFSYIHGRADKKIAEEVELWRKKDLHNEEFYQRSSNYYAGHPTRNESFSEEKLNNLYSKLQETRKRKRQRVLWQRMTVAASVILFFSLGIWWYYDTNSREMTSMQVAMRGEDTGESVIIITETGDKLTAEQLNSKMDQQTHGSKLNYTISDSIYKTDTIKEEIPMHTVVVPRGKTFELVLSDGTFVLLNPQSELTYPVKFDSTSVREVTLRGEGYFEVTKSSRRFVVNTGNMKLQVYGTTFNIISRNDLPDEAVLVEGVVGITPKNSLDGKETVLHPGEKSFVDKLGQVSVTQTDLAEYTAKRNGYILFNGKTIKQVISSLELYYDVHFLVKNEIALEKEEYVFSIKQHASLREALDVIEFVSDVKFLIEGKEVKIIE</sequence>
<keyword evidence="1" id="KW-0812">Transmembrane</keyword>
<evidence type="ECO:0000259" key="3">
    <source>
        <dbReference type="Pfam" id="PF16344"/>
    </source>
</evidence>
<keyword evidence="1" id="KW-0472">Membrane</keyword>
<evidence type="ECO:0000313" key="5">
    <source>
        <dbReference type="Proteomes" id="UP000654720"/>
    </source>
</evidence>
<keyword evidence="5" id="KW-1185">Reference proteome</keyword>
<proteinExistence type="predicted"/>
<dbReference type="Gene3D" id="2.60.120.1440">
    <property type="match status" value="1"/>
</dbReference>
<dbReference type="EMBL" id="CP069450">
    <property type="protein sequence ID" value="QRO50636.1"/>
    <property type="molecule type" value="Genomic_DNA"/>
</dbReference>
<dbReference type="RefSeq" id="WP_027201526.1">
    <property type="nucleotide sequence ID" value="NZ_CAJKXH010000005.1"/>
</dbReference>
<dbReference type="Pfam" id="PF04773">
    <property type="entry name" value="FecR"/>
    <property type="match status" value="1"/>
</dbReference>
<dbReference type="GeneID" id="93096542"/>